<dbReference type="Proteomes" id="UP000437970">
    <property type="component" value="Unassembled WGS sequence"/>
</dbReference>
<proteinExistence type="predicted"/>
<organism evidence="1 2">
    <name type="scientific">Pseudomonas helleri</name>
    <dbReference type="NCBI Taxonomy" id="1608996"/>
    <lineage>
        <taxon>Bacteria</taxon>
        <taxon>Pseudomonadati</taxon>
        <taxon>Pseudomonadota</taxon>
        <taxon>Gammaproteobacteria</taxon>
        <taxon>Pseudomonadales</taxon>
        <taxon>Pseudomonadaceae</taxon>
        <taxon>Pseudomonas</taxon>
    </lineage>
</organism>
<accession>A0A7X2CDF5</accession>
<evidence type="ECO:0000313" key="2">
    <source>
        <dbReference type="Proteomes" id="UP000437970"/>
    </source>
</evidence>
<sequence length="165" mass="18800">MAEVRLLDEYEEVPLLIDEGQLAILHTFHVDKFEYGVWYLPLSAGLFAQQDRVERELGRSFPQDCYEIKFALRRDFDAGAPDYTTPSSWPDLGSLSYGQAMGVGYGLLQSQWLLRRTRNVRGFVAVALEDRPKLGSYYGRLLKKYEAQLGYNVHPVLEGSGYAIL</sequence>
<comment type="caution">
    <text evidence="1">The sequence shown here is derived from an EMBL/GenBank/DDBJ whole genome shotgun (WGS) entry which is preliminary data.</text>
</comment>
<dbReference type="RefSeq" id="WP_153379220.1">
    <property type="nucleotide sequence ID" value="NZ_WIVW01000014.1"/>
</dbReference>
<evidence type="ECO:0008006" key="3">
    <source>
        <dbReference type="Google" id="ProtNLM"/>
    </source>
</evidence>
<name>A0A7X2CDF5_9PSED</name>
<evidence type="ECO:0000313" key="1">
    <source>
        <dbReference type="EMBL" id="MQU27317.1"/>
    </source>
</evidence>
<dbReference type="EMBL" id="WIVW01000014">
    <property type="protein sequence ID" value="MQU27317.1"/>
    <property type="molecule type" value="Genomic_DNA"/>
</dbReference>
<protein>
    <recommendedName>
        <fullName evidence="3">GNAT family N-acetyltransferase</fullName>
    </recommendedName>
</protein>
<dbReference type="AlphaFoldDB" id="A0A7X2CDF5"/>
<reference evidence="1 2" key="1">
    <citation type="submission" date="2019-10" db="EMBL/GenBank/DDBJ databases">
        <title>Evaluation of single-gene subtyping targets for Pseudomonas.</title>
        <authorList>
            <person name="Reichler S.J."/>
            <person name="Orsi R.H."/>
            <person name="Wiedmann M."/>
            <person name="Martin N.H."/>
            <person name="Murphy S.I."/>
        </authorList>
    </citation>
    <scope>NUCLEOTIDE SEQUENCE [LARGE SCALE GENOMIC DNA]</scope>
    <source>
        <strain evidence="1 2">FSL R10-1984</strain>
    </source>
</reference>
<gene>
    <name evidence="1" type="ORF">GHO29_12555</name>
</gene>